<sequence length="214" mass="24916">MASEYLPDLKAAFPQGSRAPLSWFTTTFEDVTEISGWNDREKARYLRAKLAGEASQIVRGELQKSTTRQKRQYNRAAEKPGYKVEDPVWLNCPKKKIGLSSMLQRPWKGPNIMTKKLSDAVYRTKMGPRVKAMIVHADRLKARGLKDFSWAEQFLELILLPHHSHREELEYQLEAFYMTLSTSKRKSFKWTTEEPKRISCLPPRNTAFPIKRKK</sequence>
<comment type="caution">
    <text evidence="2">The sequence shown here is derived from an EMBL/GenBank/DDBJ whole genome shotgun (WGS) entry which is preliminary data.</text>
</comment>
<evidence type="ECO:0000313" key="3">
    <source>
        <dbReference type="Proteomes" id="UP001152320"/>
    </source>
</evidence>
<dbReference type="Pfam" id="PF22938">
    <property type="entry name" value="Integrase_p58_C"/>
    <property type="match status" value="1"/>
</dbReference>
<feature type="domain" description="Integrase p58-like C-terminal" evidence="1">
    <location>
        <begin position="114"/>
        <end position="141"/>
    </location>
</feature>
<dbReference type="InterPro" id="IPR054465">
    <property type="entry name" value="Integrase_p58-like_C"/>
</dbReference>
<keyword evidence="3" id="KW-1185">Reference proteome</keyword>
<dbReference type="EMBL" id="JAIZAY010000010">
    <property type="protein sequence ID" value="KAJ8034851.1"/>
    <property type="molecule type" value="Genomic_DNA"/>
</dbReference>
<proteinExistence type="predicted"/>
<dbReference type="Proteomes" id="UP001152320">
    <property type="component" value="Chromosome 10"/>
</dbReference>
<protein>
    <recommendedName>
        <fullName evidence="1">Integrase p58-like C-terminal domain-containing protein</fullName>
    </recommendedName>
</protein>
<name>A0A9Q1BYK1_HOLLE</name>
<dbReference type="AlphaFoldDB" id="A0A9Q1BYK1"/>
<organism evidence="2 3">
    <name type="scientific">Holothuria leucospilota</name>
    <name type="common">Black long sea cucumber</name>
    <name type="synonym">Mertensiothuria leucospilota</name>
    <dbReference type="NCBI Taxonomy" id="206669"/>
    <lineage>
        <taxon>Eukaryota</taxon>
        <taxon>Metazoa</taxon>
        <taxon>Echinodermata</taxon>
        <taxon>Eleutherozoa</taxon>
        <taxon>Echinozoa</taxon>
        <taxon>Holothuroidea</taxon>
        <taxon>Aspidochirotacea</taxon>
        <taxon>Aspidochirotida</taxon>
        <taxon>Holothuriidae</taxon>
        <taxon>Holothuria</taxon>
    </lineage>
</organism>
<dbReference type="OrthoDB" id="10062030at2759"/>
<reference evidence="2" key="1">
    <citation type="submission" date="2021-10" db="EMBL/GenBank/DDBJ databases">
        <title>Tropical sea cucumber genome reveals ecological adaptation and Cuvierian tubules defense mechanism.</title>
        <authorList>
            <person name="Chen T."/>
        </authorList>
    </citation>
    <scope>NUCLEOTIDE SEQUENCE</scope>
    <source>
        <strain evidence="2">Nanhai2018</strain>
        <tissue evidence="2">Muscle</tissue>
    </source>
</reference>
<gene>
    <name evidence="2" type="ORF">HOLleu_21861</name>
</gene>
<evidence type="ECO:0000313" key="2">
    <source>
        <dbReference type="EMBL" id="KAJ8034851.1"/>
    </source>
</evidence>
<accession>A0A9Q1BYK1</accession>
<evidence type="ECO:0000259" key="1">
    <source>
        <dbReference type="Pfam" id="PF22938"/>
    </source>
</evidence>